<evidence type="ECO:0000256" key="26">
    <source>
        <dbReference type="ARBA" id="ARBA00051856"/>
    </source>
</evidence>
<keyword evidence="10" id="KW-0576">Peroxisome</keyword>
<evidence type="ECO:0000256" key="20">
    <source>
        <dbReference type="ARBA" id="ARBA00048624"/>
    </source>
</evidence>
<dbReference type="AlphaFoldDB" id="A0A6P5IPQ1"/>
<feature type="domain" description="Nudix hydrolase" evidence="30">
    <location>
        <begin position="31"/>
        <end position="163"/>
    </location>
</feature>
<comment type="catalytic activity">
    <reaction evidence="17">
        <text>hexanoyl-CoA + H2O = hexanoyl-4'-phosphopantetheine + adenosine 3',5'-bisphosphate + 2 H(+)</text>
        <dbReference type="Rhea" id="RHEA:49980"/>
        <dbReference type="ChEBI" id="CHEBI:15377"/>
        <dbReference type="ChEBI" id="CHEBI:15378"/>
        <dbReference type="ChEBI" id="CHEBI:58343"/>
        <dbReference type="ChEBI" id="CHEBI:62620"/>
        <dbReference type="ChEBI" id="CHEBI:132012"/>
    </reaction>
    <physiologicalReaction direction="left-to-right" evidence="17">
        <dbReference type="Rhea" id="RHEA:49981"/>
    </physiologicalReaction>
</comment>
<evidence type="ECO:0000256" key="25">
    <source>
        <dbReference type="ARBA" id="ARBA00051749"/>
    </source>
</evidence>
<comment type="catalytic activity">
    <reaction evidence="24">
        <text>decanoyl-CoA + H2O = decanoyl-4'-phosphopantetheine + adenosine 3',5'-bisphosphate + 2 H(+)</text>
        <dbReference type="Rhea" id="RHEA:50020"/>
        <dbReference type="ChEBI" id="CHEBI:15377"/>
        <dbReference type="ChEBI" id="CHEBI:15378"/>
        <dbReference type="ChEBI" id="CHEBI:58343"/>
        <dbReference type="ChEBI" id="CHEBI:61430"/>
        <dbReference type="ChEBI" id="CHEBI:132014"/>
    </reaction>
    <physiologicalReaction direction="left-to-right" evidence="24">
        <dbReference type="Rhea" id="RHEA:50021"/>
    </physiologicalReaction>
</comment>
<evidence type="ECO:0000256" key="22">
    <source>
        <dbReference type="ARBA" id="ARBA00048961"/>
    </source>
</evidence>
<comment type="catalytic activity">
    <reaction evidence="12">
        <text>CoA + H2O = (R)-4'-phosphopantetheine + adenosine 3',5'-bisphosphate + 2 H(+)</text>
        <dbReference type="Rhea" id="RHEA:64988"/>
        <dbReference type="ChEBI" id="CHEBI:15377"/>
        <dbReference type="ChEBI" id="CHEBI:15378"/>
        <dbReference type="ChEBI" id="CHEBI:57287"/>
        <dbReference type="ChEBI" id="CHEBI:58343"/>
        <dbReference type="ChEBI" id="CHEBI:61723"/>
        <dbReference type="EC" id="3.6.1.77"/>
    </reaction>
    <physiologicalReaction direction="left-to-right" evidence="12">
        <dbReference type="Rhea" id="RHEA:64989"/>
    </physiologicalReaction>
</comment>
<dbReference type="PROSITE" id="PS51462">
    <property type="entry name" value="NUDIX"/>
    <property type="match status" value="1"/>
</dbReference>
<dbReference type="GO" id="GO:0010945">
    <property type="term" value="F:coenzyme A diphosphatase activity"/>
    <property type="evidence" value="ECO:0007669"/>
    <property type="project" value="UniProtKB-EC"/>
</dbReference>
<evidence type="ECO:0000313" key="32">
    <source>
        <dbReference type="RefSeq" id="XP_020820594.1"/>
    </source>
</evidence>
<dbReference type="FunFam" id="3.90.79.10:FF:000049">
    <property type="entry name" value="Peroxisomal coenzyme A diphosphatase NUDT7"/>
    <property type="match status" value="1"/>
</dbReference>
<evidence type="ECO:0000256" key="1">
    <source>
        <dbReference type="ARBA" id="ARBA00001936"/>
    </source>
</evidence>
<comment type="catalytic activity">
    <reaction evidence="14">
        <text>octanoyl-CoA + H2O = S-octanoyl-4'-phosphopantetheine + adenosine 3',5'-bisphosphate + 2 H(+)</text>
        <dbReference type="Rhea" id="RHEA:50016"/>
        <dbReference type="ChEBI" id="CHEBI:15377"/>
        <dbReference type="ChEBI" id="CHEBI:15378"/>
        <dbReference type="ChEBI" id="CHEBI:57386"/>
        <dbReference type="ChEBI" id="CHEBI:58343"/>
        <dbReference type="ChEBI" id="CHEBI:132013"/>
    </reaction>
    <physiologicalReaction direction="left-to-right" evidence="14">
        <dbReference type="Rhea" id="RHEA:50017"/>
    </physiologicalReaction>
</comment>
<dbReference type="InterPro" id="IPR015797">
    <property type="entry name" value="NUDIX_hydrolase-like_dom_sf"/>
</dbReference>
<evidence type="ECO:0000256" key="5">
    <source>
        <dbReference type="ARBA" id="ARBA00011245"/>
    </source>
</evidence>
<sequence>MERQCKNLTKDTAKVRLRKHDVGTKFSQWLSTKYSILIPLLVKEEKIYLLFTVRSKKLRTSPGEVCFPGGKSEPGDRDEIATALREAEEEVGLQPHQVEVICRLVPYINKNGAMITPVVGFIDSSFQAQPNPHEVSEVFLVPLEFFLSPRTHYSFYSTIFGHRVLFHYFGYMDRQNQSTYQIWGLTARFALLTALIVLQKQPSFDVEYDLNDLMSSSEQYFVKIHRTVKSNL</sequence>
<dbReference type="PROSITE" id="PS01293">
    <property type="entry name" value="NUDIX_COA"/>
    <property type="match status" value="1"/>
</dbReference>
<evidence type="ECO:0000256" key="7">
    <source>
        <dbReference type="ARBA" id="ARBA00022801"/>
    </source>
</evidence>
<dbReference type="CDD" id="cd03426">
    <property type="entry name" value="NUDIX_CoAse_Nudt7"/>
    <property type="match status" value="1"/>
</dbReference>
<dbReference type="FunCoup" id="A0A6P5IPQ1">
    <property type="interactions" value="314"/>
</dbReference>
<dbReference type="PANTHER" id="PTHR12992:SF24">
    <property type="entry name" value="PEROXISOMAL COENZYME A DIPHOSPHATASE NUDT7"/>
    <property type="match status" value="1"/>
</dbReference>
<dbReference type="GeneID" id="110193263"/>
<evidence type="ECO:0000256" key="24">
    <source>
        <dbReference type="ARBA" id="ARBA00050371"/>
    </source>
</evidence>
<keyword evidence="8" id="KW-0460">Magnesium</keyword>
<dbReference type="GO" id="GO:0030145">
    <property type="term" value="F:manganese ion binding"/>
    <property type="evidence" value="ECO:0007669"/>
    <property type="project" value="InterPro"/>
</dbReference>
<evidence type="ECO:0000256" key="12">
    <source>
        <dbReference type="ARBA" id="ARBA00044908"/>
    </source>
</evidence>
<dbReference type="InParanoid" id="A0A6P5IPQ1"/>
<dbReference type="CTD" id="283927"/>
<evidence type="ECO:0000256" key="28">
    <source>
        <dbReference type="ARBA" id="ARBA00072984"/>
    </source>
</evidence>
<accession>A0A6P5IPQ1</accession>
<evidence type="ECO:0000256" key="2">
    <source>
        <dbReference type="ARBA" id="ARBA00001946"/>
    </source>
</evidence>
<dbReference type="InterPro" id="IPR045121">
    <property type="entry name" value="CoAse"/>
</dbReference>
<dbReference type="GO" id="GO:0009132">
    <property type="term" value="P:nucleoside diphosphate metabolic process"/>
    <property type="evidence" value="ECO:0007669"/>
    <property type="project" value="InterPro"/>
</dbReference>
<evidence type="ECO:0000256" key="3">
    <source>
        <dbReference type="ARBA" id="ARBA00004275"/>
    </source>
</evidence>
<evidence type="ECO:0000256" key="18">
    <source>
        <dbReference type="ARBA" id="ARBA00047666"/>
    </source>
</evidence>
<evidence type="ECO:0000256" key="27">
    <source>
        <dbReference type="ARBA" id="ARBA00059426"/>
    </source>
</evidence>
<evidence type="ECO:0000256" key="6">
    <source>
        <dbReference type="ARBA" id="ARBA00022723"/>
    </source>
</evidence>
<comment type="catalytic activity">
    <reaction evidence="15">
        <text>malonyl-CoA + H2O = malonyl-4'-phosphopantetheine + adenosine 3',5'-bisphosphate + 2 H(+)</text>
        <dbReference type="Rhea" id="RHEA:67468"/>
        <dbReference type="ChEBI" id="CHEBI:15377"/>
        <dbReference type="ChEBI" id="CHEBI:15378"/>
        <dbReference type="ChEBI" id="CHEBI:57384"/>
        <dbReference type="ChEBI" id="CHEBI:58343"/>
        <dbReference type="ChEBI" id="CHEBI:172363"/>
    </reaction>
    <physiologicalReaction direction="left-to-right" evidence="15">
        <dbReference type="Rhea" id="RHEA:67469"/>
    </physiologicalReaction>
</comment>
<gene>
    <name evidence="32" type="primary">NUDT7</name>
</gene>
<evidence type="ECO:0000256" key="8">
    <source>
        <dbReference type="ARBA" id="ARBA00022842"/>
    </source>
</evidence>
<comment type="catalytic activity">
    <reaction evidence="19">
        <text>dodecanoyl-CoA + H2O = S-dodecanoyl-4'-phosphopantetheine + adenosine 3',5'-bisphosphate + 2 H(+)</text>
        <dbReference type="Rhea" id="RHEA:50024"/>
        <dbReference type="ChEBI" id="CHEBI:15377"/>
        <dbReference type="ChEBI" id="CHEBI:15378"/>
        <dbReference type="ChEBI" id="CHEBI:57375"/>
        <dbReference type="ChEBI" id="CHEBI:58343"/>
        <dbReference type="ChEBI" id="CHEBI:132015"/>
    </reaction>
    <physiologicalReaction direction="left-to-right" evidence="19">
        <dbReference type="Rhea" id="RHEA:50025"/>
    </physiologicalReaction>
</comment>
<dbReference type="GO" id="GO:0003723">
    <property type="term" value="F:RNA binding"/>
    <property type="evidence" value="ECO:0007669"/>
    <property type="project" value="UniProtKB-KW"/>
</dbReference>
<comment type="catalytic activity">
    <reaction evidence="26">
        <text>acetyl-CoA + H2O = S-acetyl-4'-phosphopantetheine + adenosine 3',5'-bisphosphate + 2 H(+)</text>
        <dbReference type="Rhea" id="RHEA:64992"/>
        <dbReference type="ChEBI" id="CHEBI:15377"/>
        <dbReference type="ChEBI" id="CHEBI:15378"/>
        <dbReference type="ChEBI" id="CHEBI:57288"/>
        <dbReference type="ChEBI" id="CHEBI:58343"/>
        <dbReference type="ChEBI" id="CHEBI:156266"/>
    </reaction>
    <physiologicalReaction direction="left-to-right" evidence="26">
        <dbReference type="Rhea" id="RHEA:64993"/>
    </physiologicalReaction>
</comment>
<comment type="similarity">
    <text evidence="4">Belongs to the Nudix hydrolase family. PCD1 subfamily.</text>
</comment>
<evidence type="ECO:0000256" key="9">
    <source>
        <dbReference type="ARBA" id="ARBA00022884"/>
    </source>
</evidence>
<evidence type="ECO:0000256" key="23">
    <source>
        <dbReference type="ARBA" id="ARBA00049284"/>
    </source>
</evidence>
<keyword evidence="9" id="KW-0694">RNA-binding</keyword>
<dbReference type="GO" id="GO:0005782">
    <property type="term" value="C:peroxisomal matrix"/>
    <property type="evidence" value="ECO:0007669"/>
    <property type="project" value="UniProtKB-ARBA"/>
</dbReference>
<dbReference type="Pfam" id="PF00293">
    <property type="entry name" value="NUDIX"/>
    <property type="match status" value="1"/>
</dbReference>
<evidence type="ECO:0000256" key="13">
    <source>
        <dbReference type="ARBA" id="ARBA00044967"/>
    </source>
</evidence>
<keyword evidence="11" id="KW-0464">Manganese</keyword>
<dbReference type="RefSeq" id="XP_020820594.1">
    <property type="nucleotide sequence ID" value="XM_020964935.1"/>
</dbReference>
<name>A0A6P5IPQ1_PHACI</name>
<dbReference type="InterPro" id="IPR000086">
    <property type="entry name" value="NUDIX_hydrolase_dom"/>
</dbReference>
<evidence type="ECO:0000256" key="16">
    <source>
        <dbReference type="ARBA" id="ARBA00047403"/>
    </source>
</evidence>
<comment type="catalytic activity">
    <reaction evidence="22">
        <text>choloyl-CoA + H2O = S-choloyl-4'-phosphopantetheine + adenosine 3',5'-bisphosphate + 2 H(+)</text>
        <dbReference type="Rhea" id="RHEA:50036"/>
        <dbReference type="ChEBI" id="CHEBI:15377"/>
        <dbReference type="ChEBI" id="CHEBI:15378"/>
        <dbReference type="ChEBI" id="CHEBI:57373"/>
        <dbReference type="ChEBI" id="CHEBI:58343"/>
        <dbReference type="ChEBI" id="CHEBI:132020"/>
    </reaction>
    <physiologicalReaction direction="left-to-right" evidence="22">
        <dbReference type="Rhea" id="RHEA:50037"/>
    </physiologicalReaction>
</comment>
<dbReference type="GO" id="GO:0015938">
    <property type="term" value="P:coenzyme A catabolic process"/>
    <property type="evidence" value="ECO:0007669"/>
    <property type="project" value="TreeGrafter"/>
</dbReference>
<comment type="subunit">
    <text evidence="5">Monomer.</text>
</comment>
<comment type="catalytic activity">
    <reaction evidence="25">
        <text>3alpha,7alpha,12alpha-trihydroxy-5beta-cholestan-26-oyl-CoA + H2O = 3alpha,7alpha,12alpha-trihydroxy-5beta-cholestan-26-oyl-4'-phosphopantetheine + adenosine 3',5'-bisphosphate + 2 H(+)</text>
        <dbReference type="Rhea" id="RHEA:50040"/>
        <dbReference type="ChEBI" id="CHEBI:15377"/>
        <dbReference type="ChEBI" id="CHEBI:15378"/>
        <dbReference type="ChEBI" id="CHEBI:58343"/>
        <dbReference type="ChEBI" id="CHEBI:63001"/>
        <dbReference type="ChEBI" id="CHEBI:132021"/>
    </reaction>
    <physiologicalReaction direction="left-to-right" evidence="25">
        <dbReference type="Rhea" id="RHEA:50041"/>
    </physiologicalReaction>
</comment>
<comment type="catalytic activity">
    <reaction evidence="18">
        <text>propanoyl-CoA + H2O = propanoyl-4'-phosphopantetheine + adenosine 3',5'-bisphosphate + 2 H(+)</text>
        <dbReference type="Rhea" id="RHEA:67464"/>
        <dbReference type="ChEBI" id="CHEBI:15377"/>
        <dbReference type="ChEBI" id="CHEBI:15378"/>
        <dbReference type="ChEBI" id="CHEBI:57392"/>
        <dbReference type="ChEBI" id="CHEBI:58343"/>
        <dbReference type="ChEBI" id="CHEBI:172362"/>
    </reaction>
    <physiologicalReaction direction="left-to-right" evidence="18">
        <dbReference type="Rhea" id="RHEA:67465"/>
    </physiologicalReaction>
</comment>
<dbReference type="KEGG" id="pcw:110193263"/>
<reference evidence="32" key="1">
    <citation type="submission" date="2025-08" db="UniProtKB">
        <authorList>
            <consortium name="RefSeq"/>
        </authorList>
    </citation>
    <scope>IDENTIFICATION</scope>
    <source>
        <tissue evidence="32">Spleen</tissue>
    </source>
</reference>
<keyword evidence="6" id="KW-0479">Metal-binding</keyword>
<keyword evidence="31" id="KW-1185">Reference proteome</keyword>
<protein>
    <recommendedName>
        <fullName evidence="28">Peroxisomal coenzyme A diphosphatase NUDT7</fullName>
        <ecNumber evidence="13">3.6.1.77</ecNumber>
    </recommendedName>
    <alternativeName>
        <fullName evidence="29">Nucleoside diphosphate-linked moiety X motif 7</fullName>
    </alternativeName>
</protein>
<comment type="cofactor">
    <cofactor evidence="1">
        <name>Mn(2+)</name>
        <dbReference type="ChEBI" id="CHEBI:29035"/>
    </cofactor>
</comment>
<evidence type="ECO:0000256" key="15">
    <source>
        <dbReference type="ARBA" id="ARBA00047369"/>
    </source>
</evidence>
<dbReference type="GO" id="GO:0000287">
    <property type="term" value="F:magnesium ion binding"/>
    <property type="evidence" value="ECO:0007669"/>
    <property type="project" value="InterPro"/>
</dbReference>
<comment type="cofactor">
    <cofactor evidence="2">
        <name>Mg(2+)</name>
        <dbReference type="ChEBI" id="CHEBI:18420"/>
    </cofactor>
</comment>
<evidence type="ECO:0000256" key="29">
    <source>
        <dbReference type="ARBA" id="ARBA00079598"/>
    </source>
</evidence>
<comment type="catalytic activity">
    <reaction evidence="23">
        <text>butanoyl-CoA + H2O = S-butanoyl-4'-phosphopantetheine + adenosine 3',5'-bisphosphate + 2 H(+)</text>
        <dbReference type="Rhea" id="RHEA:49976"/>
        <dbReference type="ChEBI" id="CHEBI:15377"/>
        <dbReference type="ChEBI" id="CHEBI:15378"/>
        <dbReference type="ChEBI" id="CHEBI:57371"/>
        <dbReference type="ChEBI" id="CHEBI:58343"/>
        <dbReference type="ChEBI" id="CHEBI:132011"/>
    </reaction>
    <physiologicalReaction direction="left-to-right" evidence="23">
        <dbReference type="Rhea" id="RHEA:49977"/>
    </physiologicalReaction>
</comment>
<dbReference type="EC" id="3.6.1.77" evidence="13"/>
<evidence type="ECO:0000256" key="21">
    <source>
        <dbReference type="ARBA" id="ARBA00048667"/>
    </source>
</evidence>
<comment type="catalytic activity">
    <reaction evidence="16">
        <text>tetradecanoyl-CoA + H2O = tetradecanoyl-4'-phosphopantetheine + adenosine 3',5'-bisphosphate + 2 H(+)</text>
        <dbReference type="Rhea" id="RHEA:50028"/>
        <dbReference type="ChEBI" id="CHEBI:15377"/>
        <dbReference type="ChEBI" id="CHEBI:15378"/>
        <dbReference type="ChEBI" id="CHEBI:57385"/>
        <dbReference type="ChEBI" id="CHEBI:58343"/>
        <dbReference type="ChEBI" id="CHEBI:132017"/>
    </reaction>
    <physiologicalReaction direction="left-to-right" evidence="16">
        <dbReference type="Rhea" id="RHEA:50029"/>
    </physiologicalReaction>
</comment>
<comment type="catalytic activity">
    <reaction evidence="20">
        <text>succinyl-CoA + H2O = succinyl-4'-phosphopantetheine + adenosine 3',5'-bisphosphate + 2 H(+)</text>
        <dbReference type="Rhea" id="RHEA:67472"/>
        <dbReference type="ChEBI" id="CHEBI:15377"/>
        <dbReference type="ChEBI" id="CHEBI:15378"/>
        <dbReference type="ChEBI" id="CHEBI:57292"/>
        <dbReference type="ChEBI" id="CHEBI:58343"/>
        <dbReference type="ChEBI" id="CHEBI:172364"/>
    </reaction>
    <physiologicalReaction direction="left-to-right" evidence="20">
        <dbReference type="Rhea" id="RHEA:67473"/>
    </physiologicalReaction>
</comment>
<dbReference type="Gene3D" id="3.90.79.10">
    <property type="entry name" value="Nucleoside Triphosphate Pyrophosphohydrolase"/>
    <property type="match status" value="1"/>
</dbReference>
<evidence type="ECO:0000256" key="10">
    <source>
        <dbReference type="ARBA" id="ARBA00023140"/>
    </source>
</evidence>
<evidence type="ECO:0000256" key="19">
    <source>
        <dbReference type="ARBA" id="ARBA00047757"/>
    </source>
</evidence>
<dbReference type="InterPro" id="IPR000059">
    <property type="entry name" value="NUDIX_hydrolase_NudL_CS"/>
</dbReference>
<dbReference type="OMA" id="HSFHFVD"/>
<dbReference type="Proteomes" id="UP000515140">
    <property type="component" value="Unplaced"/>
</dbReference>
<evidence type="ECO:0000259" key="30">
    <source>
        <dbReference type="PROSITE" id="PS51462"/>
    </source>
</evidence>
<dbReference type="SUPFAM" id="SSF55811">
    <property type="entry name" value="Nudix"/>
    <property type="match status" value="1"/>
</dbReference>
<keyword evidence="7" id="KW-0378">Hydrolase</keyword>
<evidence type="ECO:0000313" key="31">
    <source>
        <dbReference type="Proteomes" id="UP000515140"/>
    </source>
</evidence>
<comment type="subcellular location">
    <subcellularLocation>
        <location evidence="3">Peroxisome</location>
    </subcellularLocation>
</comment>
<evidence type="ECO:0000256" key="4">
    <source>
        <dbReference type="ARBA" id="ARBA00006506"/>
    </source>
</evidence>
<evidence type="ECO:0000256" key="14">
    <source>
        <dbReference type="ARBA" id="ARBA00047289"/>
    </source>
</evidence>
<comment type="function">
    <text evidence="27">Fatty acyl-coenzyme A (CoA) diphosphatase that hydrolyzes fatty acyl-CoA to yield acyl-4'-phosphopantetheine and adenosine 3',5'-bisphosphate. Cleaves CoA, CoA esters and oxidized CoA with similar efficiencies. Preferentially hydrolyzes medium-chain acyl-CoAs and bile acid-CoAs. Has no activity toward NDP-sugars, CDP-alcohols, (deoxy)nucleoside 5'-triphosphates, nucleoside 5'-di or monophosphates, diadenosine polyphosphates, NAD, NADH, NADP, NADPH or thymidine-5'-monophospho-p-nitrophenyl ester. May be required to eliminate oxidized CoA from peroxisomes, or regulate CoA and acyl-CoA levels in this organelle in response to metabolic demand. Does not play a role in U8 snoRNA decapping activity. Binds U8 snoRNA. Exhibits decapping activity towards dpCoA-capped RNAs in vitro.</text>
</comment>
<evidence type="ECO:0000256" key="11">
    <source>
        <dbReference type="ARBA" id="ARBA00023211"/>
    </source>
</evidence>
<evidence type="ECO:0000256" key="17">
    <source>
        <dbReference type="ARBA" id="ARBA00047466"/>
    </source>
</evidence>
<proteinExistence type="inferred from homology"/>
<comment type="catalytic activity">
    <reaction evidence="21">
        <text>a 5'-end CoA-ribonucleoside in mRNA + H2O = a 5'-end phospho-adenosine-phospho-ribonucleoside in mRNA + (R)-4'-phosphopantetheine + 2 H(+)</text>
        <dbReference type="Rhea" id="RHEA:67592"/>
        <dbReference type="Rhea" id="RHEA-COMP:15719"/>
        <dbReference type="Rhea" id="RHEA-COMP:17276"/>
        <dbReference type="ChEBI" id="CHEBI:15377"/>
        <dbReference type="ChEBI" id="CHEBI:15378"/>
        <dbReference type="ChEBI" id="CHEBI:61723"/>
        <dbReference type="ChEBI" id="CHEBI:144051"/>
        <dbReference type="ChEBI" id="CHEBI:172371"/>
    </reaction>
    <physiologicalReaction direction="left-to-right" evidence="21">
        <dbReference type="Rhea" id="RHEA:67593"/>
    </physiologicalReaction>
</comment>
<organism evidence="31 32">
    <name type="scientific">Phascolarctos cinereus</name>
    <name type="common">Koala</name>
    <dbReference type="NCBI Taxonomy" id="38626"/>
    <lineage>
        <taxon>Eukaryota</taxon>
        <taxon>Metazoa</taxon>
        <taxon>Chordata</taxon>
        <taxon>Craniata</taxon>
        <taxon>Vertebrata</taxon>
        <taxon>Euteleostomi</taxon>
        <taxon>Mammalia</taxon>
        <taxon>Metatheria</taxon>
        <taxon>Diprotodontia</taxon>
        <taxon>Phascolarctidae</taxon>
        <taxon>Phascolarctos</taxon>
    </lineage>
</organism>
<dbReference type="PANTHER" id="PTHR12992">
    <property type="entry name" value="NUDIX HYDROLASE"/>
    <property type="match status" value="1"/>
</dbReference>